<reference evidence="1 2" key="2">
    <citation type="submission" date="2018-11" db="EMBL/GenBank/DDBJ databases">
        <authorList>
            <consortium name="Pathogen Informatics"/>
        </authorList>
    </citation>
    <scope>NUCLEOTIDE SEQUENCE [LARGE SCALE GENOMIC DNA]</scope>
    <source>
        <strain evidence="1 2">NST_G2</strain>
    </source>
</reference>
<dbReference type="Proteomes" id="UP000275846">
    <property type="component" value="Unassembled WGS sequence"/>
</dbReference>
<evidence type="ECO:0000313" key="2">
    <source>
        <dbReference type="Proteomes" id="UP000275846"/>
    </source>
</evidence>
<sequence>MTAPVKVQLPEHGADAKDSGLFQNVRILPPQPLDFSKTDEVEVDELLRLLLVNHLNLRSIQQRHQDENFVRLDLFVQVEPMTILYGVQQPANNLTGFGDTVCLFILDFLPR</sequence>
<proteinExistence type="predicted"/>
<evidence type="ECO:0000313" key="3">
    <source>
        <dbReference type="WBParaSite" id="SSLN_0001474901-mRNA-1"/>
    </source>
</evidence>
<evidence type="ECO:0000313" key="1">
    <source>
        <dbReference type="EMBL" id="VDM00597.1"/>
    </source>
</evidence>
<dbReference type="AlphaFoldDB" id="A0A183TCL3"/>
<reference evidence="3" key="1">
    <citation type="submission" date="2016-06" db="UniProtKB">
        <authorList>
            <consortium name="WormBaseParasite"/>
        </authorList>
    </citation>
    <scope>IDENTIFICATION</scope>
</reference>
<gene>
    <name evidence="1" type="ORF">SSLN_LOCUS14211</name>
</gene>
<protein>
    <submittedName>
        <fullName evidence="3">Type VI secretion system baseplate subunit TssE</fullName>
    </submittedName>
</protein>
<name>A0A183TCL3_SCHSO</name>
<dbReference type="EMBL" id="UYSU01038745">
    <property type="protein sequence ID" value="VDM00597.1"/>
    <property type="molecule type" value="Genomic_DNA"/>
</dbReference>
<keyword evidence="2" id="KW-1185">Reference proteome</keyword>
<organism evidence="3">
    <name type="scientific">Schistocephalus solidus</name>
    <name type="common">Tapeworm</name>
    <dbReference type="NCBI Taxonomy" id="70667"/>
    <lineage>
        <taxon>Eukaryota</taxon>
        <taxon>Metazoa</taxon>
        <taxon>Spiralia</taxon>
        <taxon>Lophotrochozoa</taxon>
        <taxon>Platyhelminthes</taxon>
        <taxon>Cestoda</taxon>
        <taxon>Eucestoda</taxon>
        <taxon>Diphyllobothriidea</taxon>
        <taxon>Diphyllobothriidae</taxon>
        <taxon>Schistocephalus</taxon>
    </lineage>
</organism>
<accession>A0A183TCL3</accession>
<dbReference type="WBParaSite" id="SSLN_0001474901-mRNA-1">
    <property type="protein sequence ID" value="SSLN_0001474901-mRNA-1"/>
    <property type="gene ID" value="SSLN_0001474901"/>
</dbReference>